<dbReference type="SUPFAM" id="SSF54001">
    <property type="entry name" value="Cysteine proteinases"/>
    <property type="match status" value="1"/>
</dbReference>
<dbReference type="Proteomes" id="UP000824120">
    <property type="component" value="Chromosome 7"/>
</dbReference>
<dbReference type="InterPro" id="IPR038765">
    <property type="entry name" value="Papain-like_cys_pep_sf"/>
</dbReference>
<evidence type="ECO:0008006" key="4">
    <source>
        <dbReference type="Google" id="ProtNLM"/>
    </source>
</evidence>
<dbReference type="EMBL" id="JACXVP010000007">
    <property type="protein sequence ID" value="KAG5595864.1"/>
    <property type="molecule type" value="Genomic_DNA"/>
</dbReference>
<keyword evidence="1" id="KW-0732">Signal</keyword>
<evidence type="ECO:0000313" key="2">
    <source>
        <dbReference type="EMBL" id="KAG5595864.1"/>
    </source>
</evidence>
<gene>
    <name evidence="2" type="ORF">H5410_037096</name>
</gene>
<evidence type="ECO:0000256" key="1">
    <source>
        <dbReference type="SAM" id="SignalP"/>
    </source>
</evidence>
<dbReference type="PANTHER" id="PTHR33022:SF13">
    <property type="entry name" value="UBIQUITIN-LIKE PROTEASE FAMILY PROFILE DOMAIN-CONTAINING PROTEIN"/>
    <property type="match status" value="1"/>
</dbReference>
<dbReference type="PANTHER" id="PTHR33022">
    <property type="entry name" value="DUF1985 DOMAIN-CONTAINING PROTEIN"/>
    <property type="match status" value="1"/>
</dbReference>
<dbReference type="OrthoDB" id="1291327at2759"/>
<organism evidence="2 3">
    <name type="scientific">Solanum commersonii</name>
    <name type="common">Commerson's wild potato</name>
    <name type="synonym">Commerson's nightshade</name>
    <dbReference type="NCBI Taxonomy" id="4109"/>
    <lineage>
        <taxon>Eukaryota</taxon>
        <taxon>Viridiplantae</taxon>
        <taxon>Streptophyta</taxon>
        <taxon>Embryophyta</taxon>
        <taxon>Tracheophyta</taxon>
        <taxon>Spermatophyta</taxon>
        <taxon>Magnoliopsida</taxon>
        <taxon>eudicotyledons</taxon>
        <taxon>Gunneridae</taxon>
        <taxon>Pentapetalae</taxon>
        <taxon>asterids</taxon>
        <taxon>lamiids</taxon>
        <taxon>Solanales</taxon>
        <taxon>Solanaceae</taxon>
        <taxon>Solanoideae</taxon>
        <taxon>Solaneae</taxon>
        <taxon>Solanum</taxon>
    </lineage>
</organism>
<reference evidence="2 3" key="1">
    <citation type="submission" date="2020-09" db="EMBL/GenBank/DDBJ databases">
        <title>De no assembly of potato wild relative species, Solanum commersonii.</title>
        <authorList>
            <person name="Cho K."/>
        </authorList>
    </citation>
    <scope>NUCLEOTIDE SEQUENCE [LARGE SCALE GENOMIC DNA]</scope>
    <source>
        <strain evidence="2">LZ3.2</strain>
        <tissue evidence="2">Leaf</tissue>
    </source>
</reference>
<sequence length="109" mass="12324">MPVLFLNMRIKLLALSKGLVYLLDCLGTSQMSDCGVFVAAYVEFFSDGLQIPYDKIISQSLRLKYASLLWNYGILKARSGYVSSNEDPQRPRPKKAKFIDENIVVITID</sequence>
<feature type="signal peptide" evidence="1">
    <location>
        <begin position="1"/>
        <end position="18"/>
    </location>
</feature>
<dbReference type="AlphaFoldDB" id="A0A9J5Y8I8"/>
<protein>
    <recommendedName>
        <fullName evidence="4">Ulp1 protease family, C-terminal catalytic domain containing protein</fullName>
    </recommendedName>
</protein>
<accession>A0A9J5Y8I8</accession>
<comment type="caution">
    <text evidence="2">The sequence shown here is derived from an EMBL/GenBank/DDBJ whole genome shotgun (WGS) entry which is preliminary data.</text>
</comment>
<evidence type="ECO:0000313" key="3">
    <source>
        <dbReference type="Proteomes" id="UP000824120"/>
    </source>
</evidence>
<name>A0A9J5Y8I8_SOLCO</name>
<dbReference type="Gene3D" id="3.40.395.10">
    <property type="entry name" value="Adenoviral Proteinase, Chain A"/>
    <property type="match status" value="1"/>
</dbReference>
<keyword evidence="3" id="KW-1185">Reference proteome</keyword>
<feature type="chain" id="PRO_5039930399" description="Ulp1 protease family, C-terminal catalytic domain containing protein" evidence="1">
    <location>
        <begin position="19"/>
        <end position="109"/>
    </location>
</feature>
<proteinExistence type="predicted"/>